<dbReference type="Pfam" id="PF00085">
    <property type="entry name" value="Thioredoxin"/>
    <property type="match status" value="1"/>
</dbReference>
<dbReference type="Proteomes" id="UP000244005">
    <property type="component" value="Unassembled WGS sequence"/>
</dbReference>
<dbReference type="Gene3D" id="3.40.30.10">
    <property type="entry name" value="Glutaredoxin"/>
    <property type="match status" value="1"/>
</dbReference>
<proteinExistence type="predicted"/>
<dbReference type="OrthoDB" id="2121326at2759"/>
<dbReference type="SUPFAM" id="SSF52833">
    <property type="entry name" value="Thioredoxin-like"/>
    <property type="match status" value="1"/>
</dbReference>
<name>A0A2R6WMQ5_MARPO</name>
<dbReference type="PANTHER" id="PTHR47192">
    <property type="entry name" value="THIOREDOXIN-LIKE 3-2, CHLOROPLASTIC"/>
    <property type="match status" value="1"/>
</dbReference>
<keyword evidence="2" id="KW-0676">Redox-active center</keyword>
<dbReference type="GO" id="GO:0009570">
    <property type="term" value="C:chloroplast stroma"/>
    <property type="evidence" value="ECO:0007669"/>
    <property type="project" value="InterPro"/>
</dbReference>
<evidence type="ECO:0000256" key="3">
    <source>
        <dbReference type="SAM" id="MobiDB-lite"/>
    </source>
</evidence>
<dbReference type="InterPro" id="IPR044253">
    <property type="entry name" value="WCRKC1/2"/>
</dbReference>
<evidence type="ECO:0000313" key="6">
    <source>
        <dbReference type="Proteomes" id="UP000244005"/>
    </source>
</evidence>
<keyword evidence="1" id="KW-1015">Disulfide bond</keyword>
<gene>
    <name evidence="5" type="ORF">MARPO_0073s0015</name>
</gene>
<reference evidence="6" key="1">
    <citation type="journal article" date="2017" name="Cell">
        <title>Insights into land plant evolution garnered from the Marchantia polymorpha genome.</title>
        <authorList>
            <person name="Bowman J.L."/>
            <person name="Kohchi T."/>
            <person name="Yamato K.T."/>
            <person name="Jenkins J."/>
            <person name="Shu S."/>
            <person name="Ishizaki K."/>
            <person name="Yamaoka S."/>
            <person name="Nishihama R."/>
            <person name="Nakamura Y."/>
            <person name="Berger F."/>
            <person name="Adam C."/>
            <person name="Aki S.S."/>
            <person name="Althoff F."/>
            <person name="Araki T."/>
            <person name="Arteaga-Vazquez M.A."/>
            <person name="Balasubrmanian S."/>
            <person name="Barry K."/>
            <person name="Bauer D."/>
            <person name="Boehm C.R."/>
            <person name="Briginshaw L."/>
            <person name="Caballero-Perez J."/>
            <person name="Catarino B."/>
            <person name="Chen F."/>
            <person name="Chiyoda S."/>
            <person name="Chovatia M."/>
            <person name="Davies K.M."/>
            <person name="Delmans M."/>
            <person name="Demura T."/>
            <person name="Dierschke T."/>
            <person name="Dolan L."/>
            <person name="Dorantes-Acosta A.E."/>
            <person name="Eklund D.M."/>
            <person name="Florent S.N."/>
            <person name="Flores-Sandoval E."/>
            <person name="Fujiyama A."/>
            <person name="Fukuzawa H."/>
            <person name="Galik B."/>
            <person name="Grimanelli D."/>
            <person name="Grimwood J."/>
            <person name="Grossniklaus U."/>
            <person name="Hamada T."/>
            <person name="Haseloff J."/>
            <person name="Hetherington A.J."/>
            <person name="Higo A."/>
            <person name="Hirakawa Y."/>
            <person name="Hundley H.N."/>
            <person name="Ikeda Y."/>
            <person name="Inoue K."/>
            <person name="Inoue S.I."/>
            <person name="Ishida S."/>
            <person name="Jia Q."/>
            <person name="Kakita M."/>
            <person name="Kanazawa T."/>
            <person name="Kawai Y."/>
            <person name="Kawashima T."/>
            <person name="Kennedy M."/>
            <person name="Kinose K."/>
            <person name="Kinoshita T."/>
            <person name="Kohara Y."/>
            <person name="Koide E."/>
            <person name="Komatsu K."/>
            <person name="Kopischke S."/>
            <person name="Kubo M."/>
            <person name="Kyozuka J."/>
            <person name="Lagercrantz U."/>
            <person name="Lin S.S."/>
            <person name="Lindquist E."/>
            <person name="Lipzen A.M."/>
            <person name="Lu C.W."/>
            <person name="De Luna E."/>
            <person name="Martienssen R.A."/>
            <person name="Minamino N."/>
            <person name="Mizutani M."/>
            <person name="Mizutani M."/>
            <person name="Mochizuki N."/>
            <person name="Monte I."/>
            <person name="Mosher R."/>
            <person name="Nagasaki H."/>
            <person name="Nakagami H."/>
            <person name="Naramoto S."/>
            <person name="Nishitani K."/>
            <person name="Ohtani M."/>
            <person name="Okamoto T."/>
            <person name="Okumura M."/>
            <person name="Phillips J."/>
            <person name="Pollak B."/>
            <person name="Reinders A."/>
            <person name="Rovekamp M."/>
            <person name="Sano R."/>
            <person name="Sawa S."/>
            <person name="Schmid M.W."/>
            <person name="Shirakawa M."/>
            <person name="Solano R."/>
            <person name="Spunde A."/>
            <person name="Suetsugu N."/>
            <person name="Sugano S."/>
            <person name="Sugiyama A."/>
            <person name="Sun R."/>
            <person name="Suzuki Y."/>
            <person name="Takenaka M."/>
            <person name="Takezawa D."/>
            <person name="Tomogane H."/>
            <person name="Tsuzuki M."/>
            <person name="Ueda T."/>
            <person name="Umeda M."/>
            <person name="Ward J.M."/>
            <person name="Watanabe Y."/>
            <person name="Yazaki K."/>
            <person name="Yokoyama R."/>
            <person name="Yoshitake Y."/>
            <person name="Yotsui I."/>
            <person name="Zachgo S."/>
            <person name="Schmutz J."/>
        </authorList>
    </citation>
    <scope>NUCLEOTIDE SEQUENCE [LARGE SCALE GENOMIC DNA]</scope>
    <source>
        <strain evidence="6">Tak-1</strain>
    </source>
</reference>
<dbReference type="CDD" id="cd02947">
    <property type="entry name" value="TRX_family"/>
    <property type="match status" value="1"/>
</dbReference>
<feature type="domain" description="Thioredoxin" evidence="4">
    <location>
        <begin position="176"/>
        <end position="301"/>
    </location>
</feature>
<evidence type="ECO:0000259" key="4">
    <source>
        <dbReference type="PROSITE" id="PS51352"/>
    </source>
</evidence>
<dbReference type="FunFam" id="3.40.30.10:FF:000245">
    <property type="entry name" value="Thioredoxin"/>
    <property type="match status" value="1"/>
</dbReference>
<dbReference type="AlphaFoldDB" id="A0A2R6WMQ5"/>
<evidence type="ECO:0000313" key="5">
    <source>
        <dbReference type="EMBL" id="PTQ35135.1"/>
    </source>
</evidence>
<dbReference type="PANTHER" id="PTHR47192:SF4">
    <property type="entry name" value="THIOREDOXIN-LIKE 3-2, CHLOROPLASTIC"/>
    <property type="match status" value="1"/>
</dbReference>
<feature type="region of interest" description="Disordered" evidence="3">
    <location>
        <begin position="53"/>
        <end position="82"/>
    </location>
</feature>
<accession>A0A2R6WMQ5</accession>
<protein>
    <recommendedName>
        <fullName evidence="4">Thioredoxin domain-containing protein</fullName>
    </recommendedName>
</protein>
<dbReference type="InterPro" id="IPR013766">
    <property type="entry name" value="Thioredoxin_domain"/>
</dbReference>
<sequence>MIRPPHRLAFVDVQLADPGISTRHVMPSPSLETVCPRGATSLAGLRAAEEEIRASARESIRSNPESRPPSRGNAKGSRKCSAAGGVGGAGGVAAAAEEVEMAAVAADGSLCCISRTQLRGIVYEPSPGVVAGFGVRRRTSFLCGRRLRILRTEFLRKGRGGAGSEGVPVSPQAMWGQKAEPKPTWVALELIESEEQFDQILSEAQERNQSIVIEWMAAWCRKCIYLKPKLEKLAADYHKEIKFYYIDVNSVPQSLVKRAEVTKMPTIQLWKDGIRLAEVIGGHQAWQVLDEIKDMISRSKPRV</sequence>
<dbReference type="EMBL" id="KZ772745">
    <property type="protein sequence ID" value="PTQ35135.1"/>
    <property type="molecule type" value="Genomic_DNA"/>
</dbReference>
<keyword evidence="6" id="KW-1185">Reference proteome</keyword>
<organism evidence="5 6">
    <name type="scientific">Marchantia polymorpha</name>
    <name type="common">Common liverwort</name>
    <name type="synonym">Marchantia aquatica</name>
    <dbReference type="NCBI Taxonomy" id="3197"/>
    <lineage>
        <taxon>Eukaryota</taxon>
        <taxon>Viridiplantae</taxon>
        <taxon>Streptophyta</taxon>
        <taxon>Embryophyta</taxon>
        <taxon>Marchantiophyta</taxon>
        <taxon>Marchantiopsida</taxon>
        <taxon>Marchantiidae</taxon>
        <taxon>Marchantiales</taxon>
        <taxon>Marchantiaceae</taxon>
        <taxon>Marchantia</taxon>
    </lineage>
</organism>
<dbReference type="InterPro" id="IPR036249">
    <property type="entry name" value="Thioredoxin-like_sf"/>
</dbReference>
<evidence type="ECO:0000256" key="1">
    <source>
        <dbReference type="ARBA" id="ARBA00023157"/>
    </source>
</evidence>
<dbReference type="PROSITE" id="PS51352">
    <property type="entry name" value="THIOREDOXIN_2"/>
    <property type="match status" value="1"/>
</dbReference>
<evidence type="ECO:0000256" key="2">
    <source>
        <dbReference type="ARBA" id="ARBA00023284"/>
    </source>
</evidence>